<dbReference type="Gene3D" id="3.40.630.30">
    <property type="match status" value="1"/>
</dbReference>
<gene>
    <name evidence="1" type="ORF">DRP43_04735</name>
</gene>
<dbReference type="Proteomes" id="UP000271125">
    <property type="component" value="Unassembled WGS sequence"/>
</dbReference>
<evidence type="ECO:0000313" key="1">
    <source>
        <dbReference type="EMBL" id="RKX69126.1"/>
    </source>
</evidence>
<dbReference type="InterPro" id="IPR016181">
    <property type="entry name" value="Acyl_CoA_acyltransferase"/>
</dbReference>
<proteinExistence type="predicted"/>
<name>A0A660SG45_UNCT6</name>
<sequence length="106" mass="12113">SIYSLYLNNTCISSAMIIKDSSCSYLFANGMSNKIRNTNINLYFISNVIETELSINNYFDLQGANTPSINRFKENFNVILTPYFHLSLGYNILGLMKIINIIRNLL</sequence>
<dbReference type="EMBL" id="QNBD01000215">
    <property type="protein sequence ID" value="RKX69126.1"/>
    <property type="molecule type" value="Genomic_DNA"/>
</dbReference>
<evidence type="ECO:0000313" key="2">
    <source>
        <dbReference type="Proteomes" id="UP000271125"/>
    </source>
</evidence>
<dbReference type="AlphaFoldDB" id="A0A660SG45"/>
<comment type="caution">
    <text evidence="1">The sequence shown here is derived from an EMBL/GenBank/DDBJ whole genome shotgun (WGS) entry which is preliminary data.</text>
</comment>
<protein>
    <submittedName>
        <fullName evidence="1">Uncharacterized protein</fullName>
    </submittedName>
</protein>
<reference evidence="1 2" key="1">
    <citation type="submission" date="2018-06" db="EMBL/GenBank/DDBJ databases">
        <title>Extensive metabolic versatility and redundancy in microbially diverse, dynamic hydrothermal sediments.</title>
        <authorList>
            <person name="Dombrowski N."/>
            <person name="Teske A."/>
            <person name="Baker B.J."/>
        </authorList>
    </citation>
    <scope>NUCLEOTIDE SEQUENCE [LARGE SCALE GENOMIC DNA]</scope>
    <source>
        <strain evidence="1">B10_G13</strain>
    </source>
</reference>
<feature type="non-terminal residue" evidence="1">
    <location>
        <position position="1"/>
    </location>
</feature>
<accession>A0A660SG45</accession>
<dbReference type="SUPFAM" id="SSF55729">
    <property type="entry name" value="Acyl-CoA N-acyltransferases (Nat)"/>
    <property type="match status" value="1"/>
</dbReference>
<organism evidence="1 2">
    <name type="scientific">candidate division TA06 bacterium</name>
    <dbReference type="NCBI Taxonomy" id="2250710"/>
    <lineage>
        <taxon>Bacteria</taxon>
        <taxon>Bacteria division TA06</taxon>
    </lineage>
</organism>